<feature type="compositionally biased region" description="Polar residues" evidence="1">
    <location>
        <begin position="149"/>
        <end position="170"/>
    </location>
</feature>
<gene>
    <name evidence="2" type="ORF">ROHU_007939</name>
</gene>
<comment type="caution">
    <text evidence="2">The sequence shown here is derived from an EMBL/GenBank/DDBJ whole genome shotgun (WGS) entry which is preliminary data.</text>
</comment>
<dbReference type="Proteomes" id="UP000290572">
    <property type="component" value="Unassembled WGS sequence"/>
</dbReference>
<organism evidence="2 3">
    <name type="scientific">Labeo rohita</name>
    <name type="common">Indian major carp</name>
    <name type="synonym">Cyprinus rohita</name>
    <dbReference type="NCBI Taxonomy" id="84645"/>
    <lineage>
        <taxon>Eukaryota</taxon>
        <taxon>Metazoa</taxon>
        <taxon>Chordata</taxon>
        <taxon>Craniata</taxon>
        <taxon>Vertebrata</taxon>
        <taxon>Euteleostomi</taxon>
        <taxon>Actinopterygii</taxon>
        <taxon>Neopterygii</taxon>
        <taxon>Teleostei</taxon>
        <taxon>Ostariophysi</taxon>
        <taxon>Cypriniformes</taxon>
        <taxon>Cyprinidae</taxon>
        <taxon>Labeoninae</taxon>
        <taxon>Labeonini</taxon>
        <taxon>Labeo</taxon>
    </lineage>
</organism>
<keyword evidence="3" id="KW-1185">Reference proteome</keyword>
<name>A0A498MA83_LABRO</name>
<evidence type="ECO:0000313" key="2">
    <source>
        <dbReference type="EMBL" id="RXN17969.1"/>
    </source>
</evidence>
<protein>
    <submittedName>
        <fullName evidence="2">Uncharacterized protein</fullName>
    </submittedName>
</protein>
<proteinExistence type="predicted"/>
<dbReference type="EMBL" id="QBIY01012731">
    <property type="protein sequence ID" value="RXN17969.1"/>
    <property type="molecule type" value="Genomic_DNA"/>
</dbReference>
<sequence length="170" mass="18713">MSIPPELSRLHCDSLFKKKRQRRRGKRSRRRTTTVPIKIETFQSESYWRNLRGENTSGEVCIHTLTEPGLFDTSRAMAKGSIATANKTGNAGIKVTKLPFRHISRLRCHVSVLFYFIVPAVDNGSDGLGGRPAPLSTVSPFISGDSGGEKSSTSFLTTDESRPAQTSSDL</sequence>
<reference evidence="2 3" key="1">
    <citation type="submission" date="2018-03" db="EMBL/GenBank/DDBJ databases">
        <title>Draft genome sequence of Rohu Carp (Labeo rohita).</title>
        <authorList>
            <person name="Das P."/>
            <person name="Kushwaha B."/>
            <person name="Joshi C.G."/>
            <person name="Kumar D."/>
            <person name="Nagpure N.S."/>
            <person name="Sahoo L."/>
            <person name="Das S.P."/>
            <person name="Bit A."/>
            <person name="Patnaik S."/>
            <person name="Meher P.K."/>
            <person name="Jayasankar P."/>
            <person name="Koringa P.G."/>
            <person name="Patel N.V."/>
            <person name="Hinsu A.T."/>
            <person name="Kumar R."/>
            <person name="Pandey M."/>
            <person name="Agarwal S."/>
            <person name="Srivastava S."/>
            <person name="Singh M."/>
            <person name="Iquebal M.A."/>
            <person name="Jaiswal S."/>
            <person name="Angadi U.B."/>
            <person name="Kumar N."/>
            <person name="Raza M."/>
            <person name="Shah T.M."/>
            <person name="Rai A."/>
            <person name="Jena J.K."/>
        </authorList>
    </citation>
    <scope>NUCLEOTIDE SEQUENCE [LARGE SCALE GENOMIC DNA]</scope>
    <source>
        <strain evidence="2">DASCIFA01</strain>
        <tissue evidence="2">Testis</tissue>
    </source>
</reference>
<evidence type="ECO:0000313" key="3">
    <source>
        <dbReference type="Proteomes" id="UP000290572"/>
    </source>
</evidence>
<feature type="region of interest" description="Disordered" evidence="1">
    <location>
        <begin position="138"/>
        <end position="170"/>
    </location>
</feature>
<evidence type="ECO:0000256" key="1">
    <source>
        <dbReference type="SAM" id="MobiDB-lite"/>
    </source>
</evidence>
<accession>A0A498MA83</accession>
<dbReference type="AlphaFoldDB" id="A0A498MA83"/>